<evidence type="ECO:0000256" key="1">
    <source>
        <dbReference type="SAM" id="MobiDB-lite"/>
    </source>
</evidence>
<feature type="non-terminal residue" evidence="4">
    <location>
        <position position="1"/>
    </location>
</feature>
<dbReference type="Proteomes" id="UP000266643">
    <property type="component" value="Unassembled WGS sequence"/>
</dbReference>
<feature type="compositionally biased region" description="Basic and acidic residues" evidence="1">
    <location>
        <begin position="524"/>
        <end position="543"/>
    </location>
</feature>
<dbReference type="AlphaFoldDB" id="A0A397CB49"/>
<dbReference type="GO" id="GO:0008270">
    <property type="term" value="F:zinc ion binding"/>
    <property type="evidence" value="ECO:0007669"/>
    <property type="project" value="InterPro"/>
</dbReference>
<sequence length="813" mass="91296">SRANLCIFLGYSEVKKAYKVYDLEDKKTVFTVDCTFKETEFHRPRTVLVEDDDDQRDGRRGATTQATKEDIDMDPADTPLLPQHSASGTTSERSKSPPGRKTSPARLMGQPFGHYPPQITRHDTRNSRRITTTGATPVVAVAPTHEEEPRESRWDRSHRPSTKKQSTSPGRTKQTAMDGLDAARHAARATAVESKRSASRNKIRANATTAQPERKASDRGQSPHKTMRTEGTRGVATKVPWQHPIDQDDSSDAANAAYDVCFNATDVDEDVPATFREAMQSADATGWLEAPMTERYMYEQPNKLKADGSNYREWCVKTRAKINQQKLGKYLQPCYDPDGKYKSGLEMDDDLVALSYIQLSVYNDHLKYIQHVETTYDTWNALKAIYENTSEVSLVTLQMKMYKLDWSERIGLESFADQFQELTRKMTAAGDGTPERSHVTRFLCLLPPRFANTVSYITRESRDTTKFATMRSVLEELKLDDERQQLSNPSLRKNADKSDDALNATVNGECHYCHKAGHFRSECRRRQNDEAKGVQRRNVRDKPQGNGGGRGSYDGGRNGGRFSGRGRGRNGGNGRGGGRPNWRGADYGNYAEEDEMEDIFMIEEDLPVTSCPDDEDTWWQTDVDPAIEPETDDVSTELCQYATDETDECNAAAMYVREAIIDSGATAHMTGDIDLLHSVVACARGVRLADGHPIPVTAMGDLKIKSDETGRTATFKNVLYVPTLKKTLVSISRINRQSNDASLVFKKDHCQLRNKNKLSITARWNDSYLYAIQGKFILPGINDEANMAEAADAMLWHARIHRRPNGPTQDNHM</sequence>
<comment type="caution">
    <text evidence="4">The sequence shown here is derived from an EMBL/GenBank/DDBJ whole genome shotgun (WGS) entry which is preliminary data.</text>
</comment>
<organism evidence="4 5">
    <name type="scientific">Aphanomyces astaci</name>
    <name type="common">Crayfish plague agent</name>
    <dbReference type="NCBI Taxonomy" id="112090"/>
    <lineage>
        <taxon>Eukaryota</taxon>
        <taxon>Sar</taxon>
        <taxon>Stramenopiles</taxon>
        <taxon>Oomycota</taxon>
        <taxon>Saprolegniomycetes</taxon>
        <taxon>Saprolegniales</taxon>
        <taxon>Verrucalvaceae</taxon>
        <taxon>Aphanomyces</taxon>
    </lineage>
</organism>
<evidence type="ECO:0000313" key="5">
    <source>
        <dbReference type="Proteomes" id="UP000266643"/>
    </source>
</evidence>
<evidence type="ECO:0008006" key="6">
    <source>
        <dbReference type="Google" id="ProtNLM"/>
    </source>
</evidence>
<reference evidence="4 5" key="1">
    <citation type="submission" date="2018-08" db="EMBL/GenBank/DDBJ databases">
        <title>Aphanomyces genome sequencing and annotation.</title>
        <authorList>
            <person name="Minardi D."/>
            <person name="Oidtmann B."/>
            <person name="Van Der Giezen M."/>
            <person name="Studholme D.J."/>
        </authorList>
    </citation>
    <scope>NUCLEOTIDE SEQUENCE [LARGE SCALE GENOMIC DNA]</scope>
    <source>
        <strain evidence="4 5">D2</strain>
    </source>
</reference>
<evidence type="ECO:0000259" key="3">
    <source>
        <dbReference type="Pfam" id="PF25597"/>
    </source>
</evidence>
<feature type="region of interest" description="Disordered" evidence="1">
    <location>
        <begin position="47"/>
        <end position="231"/>
    </location>
</feature>
<name>A0A397CB49_APHAT</name>
<feature type="compositionally biased region" description="Basic and acidic residues" evidence="1">
    <location>
        <begin position="144"/>
        <end position="158"/>
    </location>
</feature>
<dbReference type="Pfam" id="PF22936">
    <property type="entry name" value="Pol_BBD"/>
    <property type="match status" value="1"/>
</dbReference>
<evidence type="ECO:0000313" key="4">
    <source>
        <dbReference type="EMBL" id="RHY39968.1"/>
    </source>
</evidence>
<dbReference type="PANTHER" id="PTHR47481:SF10">
    <property type="entry name" value="COPIA-LIKE POLYPROTEIN_RETROTRANSPOSON"/>
    <property type="match status" value="1"/>
</dbReference>
<dbReference type="VEuPathDB" id="FungiDB:H257_17798"/>
<accession>A0A397CB49</accession>
<dbReference type="SUPFAM" id="SSF57756">
    <property type="entry name" value="Retrovirus zinc finger-like domains"/>
    <property type="match status" value="1"/>
</dbReference>
<dbReference type="Pfam" id="PF14223">
    <property type="entry name" value="Retrotran_gag_2"/>
    <property type="match status" value="1"/>
</dbReference>
<dbReference type="InterPro" id="IPR054722">
    <property type="entry name" value="PolX-like_BBD"/>
</dbReference>
<feature type="region of interest" description="Disordered" evidence="1">
    <location>
        <begin position="524"/>
        <end position="586"/>
    </location>
</feature>
<feature type="domain" description="Retroviral polymerase SH3-like" evidence="3">
    <location>
        <begin position="1"/>
        <end position="42"/>
    </location>
</feature>
<feature type="compositionally biased region" description="Low complexity" evidence="1">
    <location>
        <begin position="131"/>
        <end position="143"/>
    </location>
</feature>
<dbReference type="VEuPathDB" id="FungiDB:H257_15637"/>
<evidence type="ECO:0000259" key="2">
    <source>
        <dbReference type="Pfam" id="PF22936"/>
    </source>
</evidence>
<proteinExistence type="predicted"/>
<dbReference type="InterPro" id="IPR057670">
    <property type="entry name" value="SH3_retrovirus"/>
</dbReference>
<feature type="compositionally biased region" description="Polar residues" evidence="1">
    <location>
        <begin position="163"/>
        <end position="175"/>
    </location>
</feature>
<dbReference type="GO" id="GO:0003676">
    <property type="term" value="F:nucleic acid binding"/>
    <property type="evidence" value="ECO:0007669"/>
    <property type="project" value="InterPro"/>
</dbReference>
<dbReference type="InterPro" id="IPR036875">
    <property type="entry name" value="Znf_CCHC_sf"/>
</dbReference>
<feature type="compositionally biased region" description="Gly residues" evidence="1">
    <location>
        <begin position="545"/>
        <end position="579"/>
    </location>
</feature>
<feature type="domain" description="Retrovirus-related Pol polyprotein from transposon TNT 1-94-like beta-barrel" evidence="2">
    <location>
        <begin position="660"/>
        <end position="736"/>
    </location>
</feature>
<dbReference type="PANTHER" id="PTHR47481">
    <property type="match status" value="1"/>
</dbReference>
<dbReference type="EMBL" id="QUTD01011420">
    <property type="protein sequence ID" value="RHY39968.1"/>
    <property type="molecule type" value="Genomic_DNA"/>
</dbReference>
<gene>
    <name evidence="4" type="ORF">DYB30_010905</name>
</gene>
<protein>
    <recommendedName>
        <fullName evidence="6">CCHC-type domain-containing protein</fullName>
    </recommendedName>
</protein>
<dbReference type="Pfam" id="PF25597">
    <property type="entry name" value="SH3_retrovirus"/>
    <property type="match status" value="1"/>
</dbReference>